<keyword evidence="3" id="KW-1185">Reference proteome</keyword>
<keyword evidence="1" id="KW-0472">Membrane</keyword>
<keyword evidence="1" id="KW-1133">Transmembrane helix</keyword>
<keyword evidence="1" id="KW-0812">Transmembrane</keyword>
<dbReference type="PROSITE" id="PS00409">
    <property type="entry name" value="PROKAR_NTER_METHYL"/>
    <property type="match status" value="1"/>
</dbReference>
<dbReference type="AlphaFoldDB" id="A0A9X4H763"/>
<name>A0A9X4H763_9FIRM</name>
<dbReference type="Pfam" id="PF07963">
    <property type="entry name" value="N_methyl"/>
    <property type="match status" value="1"/>
</dbReference>
<feature type="transmembrane region" description="Helical" evidence="1">
    <location>
        <begin position="21"/>
        <end position="39"/>
    </location>
</feature>
<dbReference type="RefSeq" id="WP_277445289.1">
    <property type="nucleotide sequence ID" value="NZ_JAKOAV010000042.1"/>
</dbReference>
<dbReference type="InterPro" id="IPR012902">
    <property type="entry name" value="N_methyl_site"/>
</dbReference>
<dbReference type="NCBIfam" id="TIGR02532">
    <property type="entry name" value="IV_pilin_GFxxxE"/>
    <property type="match status" value="1"/>
</dbReference>
<dbReference type="EMBL" id="JAKOAV010000042">
    <property type="protein sequence ID" value="MDF9409773.1"/>
    <property type="molecule type" value="Genomic_DNA"/>
</dbReference>
<dbReference type="Proteomes" id="UP001154312">
    <property type="component" value="Unassembled WGS sequence"/>
</dbReference>
<proteinExistence type="predicted"/>
<evidence type="ECO:0000313" key="2">
    <source>
        <dbReference type="EMBL" id="MDF9409773.1"/>
    </source>
</evidence>
<evidence type="ECO:0000256" key="1">
    <source>
        <dbReference type="SAM" id="Phobius"/>
    </source>
</evidence>
<accession>A0A9X4H763</accession>
<sequence length="191" mass="21125">MANTFKYRNINKNSGFTLLEIMMVASLLGIAFLIFYNFLGLNFTFLNKTDTDTASYFQATNAMNHFARDAQQYQTLRITQSGGNYVVQGICAGGYPDSKDLINATAITDNSCYYYTTAPMGLTGQFIGSKYGALISDVKTNVDLLDQSLAVNNAPANPNIIKFIRITFEVFPGSNSTMDSIKLSRILRLSH</sequence>
<evidence type="ECO:0000313" key="3">
    <source>
        <dbReference type="Proteomes" id="UP001154312"/>
    </source>
</evidence>
<organism evidence="2 3">
    <name type="scientific">Pelotomaculum isophthalicicum JI</name>
    <dbReference type="NCBI Taxonomy" id="947010"/>
    <lineage>
        <taxon>Bacteria</taxon>
        <taxon>Bacillati</taxon>
        <taxon>Bacillota</taxon>
        <taxon>Clostridia</taxon>
        <taxon>Eubacteriales</taxon>
        <taxon>Desulfotomaculaceae</taxon>
        <taxon>Pelotomaculum</taxon>
    </lineage>
</organism>
<reference evidence="2" key="1">
    <citation type="submission" date="2022-02" db="EMBL/GenBank/DDBJ databases">
        <authorList>
            <person name="Leng L."/>
        </authorList>
    </citation>
    <scope>NUCLEOTIDE SEQUENCE</scope>
    <source>
        <strain evidence="2">JI</strain>
    </source>
</reference>
<protein>
    <submittedName>
        <fullName evidence="2">Type II secretion system GspH family protein</fullName>
    </submittedName>
</protein>
<comment type="caution">
    <text evidence="2">The sequence shown here is derived from an EMBL/GenBank/DDBJ whole genome shotgun (WGS) entry which is preliminary data.</text>
</comment>
<gene>
    <name evidence="2" type="ORF">L7E55_15695</name>
</gene>